<dbReference type="Proteomes" id="UP000485058">
    <property type="component" value="Unassembled WGS sequence"/>
</dbReference>
<evidence type="ECO:0000313" key="2">
    <source>
        <dbReference type="EMBL" id="GFH32417.1"/>
    </source>
</evidence>
<organism evidence="2 3">
    <name type="scientific">Haematococcus lacustris</name>
    <name type="common">Green alga</name>
    <name type="synonym">Haematococcus pluvialis</name>
    <dbReference type="NCBI Taxonomy" id="44745"/>
    <lineage>
        <taxon>Eukaryota</taxon>
        <taxon>Viridiplantae</taxon>
        <taxon>Chlorophyta</taxon>
        <taxon>core chlorophytes</taxon>
        <taxon>Chlorophyceae</taxon>
        <taxon>CS clade</taxon>
        <taxon>Chlamydomonadales</taxon>
        <taxon>Haematococcaceae</taxon>
        <taxon>Haematococcus</taxon>
    </lineage>
</organism>
<name>A0A6A0AKR3_HAELA</name>
<gene>
    <name evidence="2" type="ORF">HaLaN_31630</name>
</gene>
<proteinExistence type="predicted"/>
<feature type="non-terminal residue" evidence="2">
    <location>
        <position position="82"/>
    </location>
</feature>
<dbReference type="EMBL" id="BLLF01006619">
    <property type="protein sequence ID" value="GFH32417.1"/>
    <property type="molecule type" value="Genomic_DNA"/>
</dbReference>
<feature type="non-terminal residue" evidence="2">
    <location>
        <position position="1"/>
    </location>
</feature>
<protein>
    <submittedName>
        <fullName evidence="2">Uncharacterized protein</fullName>
    </submittedName>
</protein>
<evidence type="ECO:0000256" key="1">
    <source>
        <dbReference type="SAM" id="Coils"/>
    </source>
</evidence>
<comment type="caution">
    <text evidence="2">The sequence shown here is derived from an EMBL/GenBank/DDBJ whole genome shotgun (WGS) entry which is preliminary data.</text>
</comment>
<keyword evidence="1" id="KW-0175">Coiled coil</keyword>
<reference evidence="2 3" key="1">
    <citation type="submission" date="2020-02" db="EMBL/GenBank/DDBJ databases">
        <title>Draft genome sequence of Haematococcus lacustris strain NIES-144.</title>
        <authorList>
            <person name="Morimoto D."/>
            <person name="Nakagawa S."/>
            <person name="Yoshida T."/>
            <person name="Sawayama S."/>
        </authorList>
    </citation>
    <scope>NUCLEOTIDE SEQUENCE [LARGE SCALE GENOMIC DNA]</scope>
    <source>
        <strain evidence="2 3">NIES-144</strain>
    </source>
</reference>
<evidence type="ECO:0000313" key="3">
    <source>
        <dbReference type="Proteomes" id="UP000485058"/>
    </source>
</evidence>
<sequence length="82" mass="8967">EQLEHSKGMQQDLTHSLRKLEVQKRALQAQLERRDALVRGLSGVPRAQRPLSASTYLTMAITDQTAAAMAEHSNQAVAGGSR</sequence>
<feature type="coiled-coil region" evidence="1">
    <location>
        <begin position="10"/>
        <end position="37"/>
    </location>
</feature>
<keyword evidence="3" id="KW-1185">Reference proteome</keyword>
<accession>A0A6A0AKR3</accession>
<dbReference type="AlphaFoldDB" id="A0A6A0AKR3"/>